<dbReference type="InterPro" id="IPR036514">
    <property type="entry name" value="SGNH_hydro_sf"/>
</dbReference>
<gene>
    <name evidence="1" type="ORF">J2I46_21710</name>
</gene>
<evidence type="ECO:0000313" key="2">
    <source>
        <dbReference type="Proteomes" id="UP000664628"/>
    </source>
</evidence>
<dbReference type="EMBL" id="JAFMYW010000007">
    <property type="protein sequence ID" value="MBO0951217.1"/>
    <property type="molecule type" value="Genomic_DNA"/>
</dbReference>
<dbReference type="Proteomes" id="UP000664628">
    <property type="component" value="Unassembled WGS sequence"/>
</dbReference>
<proteinExistence type="predicted"/>
<accession>A0ABS3JMH2</accession>
<protein>
    <recommendedName>
        <fullName evidence="3">SGNH hydrolase-type esterase domain-containing protein</fullName>
    </recommendedName>
</protein>
<reference evidence="1 2" key="1">
    <citation type="submission" date="2021-03" db="EMBL/GenBank/DDBJ databases">
        <title>Fibrella sp. HMF5405 genome sequencing and assembly.</title>
        <authorList>
            <person name="Kang H."/>
            <person name="Kim H."/>
            <person name="Bae S."/>
            <person name="Joh K."/>
        </authorList>
    </citation>
    <scope>NUCLEOTIDE SEQUENCE [LARGE SCALE GENOMIC DNA]</scope>
    <source>
        <strain evidence="1 2">HMF5405</strain>
    </source>
</reference>
<dbReference type="Gene3D" id="3.40.50.1110">
    <property type="entry name" value="SGNH hydrolase"/>
    <property type="match status" value="1"/>
</dbReference>
<keyword evidence="2" id="KW-1185">Reference proteome</keyword>
<name>A0ABS3JMH2_9BACT</name>
<sequence length="766" mass="80074">MDLITSIINALKKLGIDTALKQIGVDIKGLNVKIGSKADLVDGKIPATQLPSYVDDVSEFANLAAFPATGESGKIYIAINNPADPKTTVQYRWSGSLYVPITSSPGSSDAVPEGTTNKYFTTQRASAAAPVQSVAGKSGDVTLVKSDVGLSNVDNTSDANKPVSAAVAAALANKQASLPAGTDGQFLAADKTFKPITAATVGLPNVPNVDATNPASVVQSSNFRFTTDTEKAIWNAVAIPEVYKGGWNVATNTPDAAATLTASGDTFDILVGGTSSITGTSETYVVGDRLKKTPTGFIRLPLATRVPDQSLSENKLTPALAAKLPSTDYNGGYPYAVIDQNGKVSFYVDLAGRLSTPQIGDVSAAVQAVQSATPVVWPDESGYVWGVTDSAGKIAIGLDKGGNLILKGQALSTLINALVSSGLATSNAAIQASIDQLNSYNLSWPDQSGYVWGVMDAAGKIAFGLDRAGNLIYKGVSIAALLNGDVQTQVNALSPFITPNKNIQCIGDSLTAANYPTILSGLFTDGRSVTNGGVGGDTSTQIAFRHGSISVAAQVTGLQLPASGSVALTPANLNILQNGRSVTATIANISGTFARDSSGNYTFTRTTAGDVVILDKTVMVNPVTSTWDTNIAVIWMGRNNYTDTATVLADIAATVATLKSVRKRFIVMSVLNGNYGSTGTGEYMGGNTYNTMMSLNATLRATYPRNFIDIRELIVRNYNPAIAQDLTDHDNDITPSSLRVDNVHLTVAGYQLVAQAVYNFITQRGW</sequence>
<organism evidence="1 2">
    <name type="scientific">Fibrella forsythiae</name>
    <dbReference type="NCBI Taxonomy" id="2817061"/>
    <lineage>
        <taxon>Bacteria</taxon>
        <taxon>Pseudomonadati</taxon>
        <taxon>Bacteroidota</taxon>
        <taxon>Cytophagia</taxon>
        <taxon>Cytophagales</taxon>
        <taxon>Spirosomataceae</taxon>
        <taxon>Fibrella</taxon>
    </lineage>
</organism>
<evidence type="ECO:0000313" key="1">
    <source>
        <dbReference type="EMBL" id="MBO0951217.1"/>
    </source>
</evidence>
<evidence type="ECO:0008006" key="3">
    <source>
        <dbReference type="Google" id="ProtNLM"/>
    </source>
</evidence>
<comment type="caution">
    <text evidence="1">The sequence shown here is derived from an EMBL/GenBank/DDBJ whole genome shotgun (WGS) entry which is preliminary data.</text>
</comment>
<dbReference type="RefSeq" id="WP_207331172.1">
    <property type="nucleotide sequence ID" value="NZ_JAFMYW010000007.1"/>
</dbReference>
<dbReference type="SUPFAM" id="SSF52266">
    <property type="entry name" value="SGNH hydrolase"/>
    <property type="match status" value="1"/>
</dbReference>